<dbReference type="Gene3D" id="3.40.50.10320">
    <property type="entry name" value="LmbE-like"/>
    <property type="match status" value="1"/>
</dbReference>
<dbReference type="InterPro" id="IPR003737">
    <property type="entry name" value="GlcNAc_PI_deacetylase-related"/>
</dbReference>
<dbReference type="NCBIfam" id="TIGR04001">
    <property type="entry name" value="thiol_BshB1"/>
    <property type="match status" value="1"/>
</dbReference>
<dbReference type="PANTHER" id="PTHR12993">
    <property type="entry name" value="N-ACETYLGLUCOSAMINYL-PHOSPHATIDYLINOSITOL DE-N-ACETYLASE-RELATED"/>
    <property type="match status" value="1"/>
</dbReference>
<dbReference type="SUPFAM" id="SSF102588">
    <property type="entry name" value="LmbE-like"/>
    <property type="match status" value="1"/>
</dbReference>
<dbReference type="GO" id="GO:0019213">
    <property type="term" value="F:deacetylase activity"/>
    <property type="evidence" value="ECO:0007669"/>
    <property type="project" value="InterPro"/>
</dbReference>
<evidence type="ECO:0000313" key="1">
    <source>
        <dbReference type="EMBL" id="BDD10146.1"/>
    </source>
</evidence>
<gene>
    <name evidence="1" type="ORF">FUAX_25780</name>
</gene>
<dbReference type="PANTHER" id="PTHR12993:SF30">
    <property type="entry name" value="N-ACETYL-ALPHA-D-GLUCOSAMINYL L-MALATE DEACETYLASE 1"/>
    <property type="match status" value="1"/>
</dbReference>
<keyword evidence="2" id="KW-1185">Reference proteome</keyword>
<dbReference type="InterPro" id="IPR023842">
    <property type="entry name" value="Bacillithiol_biosynth_BshB1"/>
</dbReference>
<dbReference type="GO" id="GO:0016811">
    <property type="term" value="F:hydrolase activity, acting on carbon-nitrogen (but not peptide) bonds, in linear amides"/>
    <property type="evidence" value="ECO:0007669"/>
    <property type="project" value="TreeGrafter"/>
</dbReference>
<dbReference type="EMBL" id="AP025314">
    <property type="protein sequence ID" value="BDD10146.1"/>
    <property type="molecule type" value="Genomic_DNA"/>
</dbReference>
<accession>A0AAU9CDE8</accession>
<name>A0AAU9CDE8_9BACT</name>
<dbReference type="KEGG" id="fax:FUAX_25780"/>
<dbReference type="Proteomes" id="UP001348817">
    <property type="component" value="Chromosome"/>
</dbReference>
<evidence type="ECO:0000313" key="2">
    <source>
        <dbReference type="Proteomes" id="UP001348817"/>
    </source>
</evidence>
<dbReference type="InterPro" id="IPR024078">
    <property type="entry name" value="LmbE-like_dom_sf"/>
</dbReference>
<dbReference type="Pfam" id="PF02585">
    <property type="entry name" value="PIG-L"/>
    <property type="match status" value="1"/>
</dbReference>
<dbReference type="RefSeq" id="WP_338391720.1">
    <property type="nucleotide sequence ID" value="NZ_AP025314.1"/>
</dbReference>
<organism evidence="1 2">
    <name type="scientific">Fulvitalea axinellae</name>
    <dbReference type="NCBI Taxonomy" id="1182444"/>
    <lineage>
        <taxon>Bacteria</taxon>
        <taxon>Pseudomonadati</taxon>
        <taxon>Bacteroidota</taxon>
        <taxon>Cytophagia</taxon>
        <taxon>Cytophagales</taxon>
        <taxon>Persicobacteraceae</taxon>
        <taxon>Fulvitalea</taxon>
    </lineage>
</organism>
<proteinExistence type="predicted"/>
<sequence>MAHEIDRALFILSKRLMYKTDILVLVAHPDDAELSCGGTIAAHVAKGHRVGIVDLTRGELGTRGTAESRAKEAADAAKILGVAFRENLGLPDGFFENTKEYQLEVVKAIRKHCPKLVIANAVADRHPDHSRAAELVKTACFLAGLPKVETELDGEKQEAFRPENLYHILQTDYIKPDFVFDITEYMDVKLEAVRAFKTQFHIPDYDSEEPQTLISSPEFMEFLKARAKEMGHSIRTGFGEGFTKSREIGVNDLFSLL</sequence>
<protein>
    <submittedName>
        <fullName evidence="1">Bacillithiol biosynthesis deacetylase BshB1</fullName>
    </submittedName>
</protein>
<dbReference type="AlphaFoldDB" id="A0AAU9CDE8"/>
<reference evidence="1 2" key="1">
    <citation type="submission" date="2021-12" db="EMBL/GenBank/DDBJ databases">
        <title>Genome sequencing of bacteria with rrn-lacking chromosome and rrn-plasmid.</title>
        <authorList>
            <person name="Anda M."/>
            <person name="Iwasaki W."/>
        </authorList>
    </citation>
    <scope>NUCLEOTIDE SEQUENCE [LARGE SCALE GENOMIC DNA]</scope>
    <source>
        <strain evidence="1 2">DSM 100852</strain>
    </source>
</reference>
<dbReference type="GO" id="GO:0071793">
    <property type="term" value="P:bacillithiol biosynthetic process"/>
    <property type="evidence" value="ECO:0007669"/>
    <property type="project" value="InterPro"/>
</dbReference>